<keyword evidence="7" id="KW-1185">Reference proteome</keyword>
<dbReference type="PANTHER" id="PTHR43060">
    <property type="entry name" value="3-HYDROXYISOBUTYRATE DEHYDROGENASE-LIKE 1, MITOCHONDRIAL-RELATED"/>
    <property type="match status" value="1"/>
</dbReference>
<feature type="region of interest" description="Disordered" evidence="2">
    <location>
        <begin position="243"/>
        <end position="288"/>
    </location>
</feature>
<keyword evidence="1" id="KW-0175">Coiled coil</keyword>
<feature type="compositionally biased region" description="Basic and acidic residues" evidence="2">
    <location>
        <begin position="253"/>
        <end position="283"/>
    </location>
</feature>
<name>A0A811RC12_9POAL</name>
<feature type="compositionally biased region" description="Basic and acidic residues" evidence="2">
    <location>
        <begin position="465"/>
        <end position="481"/>
    </location>
</feature>
<dbReference type="Pfam" id="PF03446">
    <property type="entry name" value="NAD_binding_2"/>
    <property type="match status" value="1"/>
</dbReference>
<dbReference type="InterPro" id="IPR008927">
    <property type="entry name" value="6-PGluconate_DH-like_C_sf"/>
</dbReference>
<dbReference type="Pfam" id="PF14833">
    <property type="entry name" value="NAD_binding_11"/>
    <property type="match status" value="1"/>
</dbReference>
<dbReference type="Pfam" id="PF14303">
    <property type="entry name" value="NAM-associated"/>
    <property type="match status" value="1"/>
</dbReference>
<feature type="domain" description="6-phosphogluconate dehydrogenase NADP-binding" evidence="3">
    <location>
        <begin position="23"/>
        <end position="120"/>
    </location>
</feature>
<evidence type="ECO:0000259" key="3">
    <source>
        <dbReference type="Pfam" id="PF03446"/>
    </source>
</evidence>
<dbReference type="Gene3D" id="1.10.1040.10">
    <property type="entry name" value="N-(1-d-carboxylethyl)-l-norvaline Dehydrogenase, domain 2"/>
    <property type="match status" value="1"/>
</dbReference>
<evidence type="ECO:0000313" key="7">
    <source>
        <dbReference type="Proteomes" id="UP000604825"/>
    </source>
</evidence>
<comment type="caution">
    <text evidence="6">The sequence shown here is derived from an EMBL/GenBank/DDBJ whole genome shotgun (WGS) entry which is preliminary data.</text>
</comment>
<evidence type="ECO:0000256" key="1">
    <source>
        <dbReference type="SAM" id="Coils"/>
    </source>
</evidence>
<dbReference type="InterPro" id="IPR013328">
    <property type="entry name" value="6PGD_dom2"/>
</dbReference>
<dbReference type="AlphaFoldDB" id="A0A811RC12"/>
<dbReference type="InterPro" id="IPR029466">
    <property type="entry name" value="NAM-associated_C"/>
</dbReference>
<dbReference type="EMBL" id="CAJGYO010000014">
    <property type="protein sequence ID" value="CAD6267552.1"/>
    <property type="molecule type" value="Genomic_DNA"/>
</dbReference>
<dbReference type="InterPro" id="IPR029154">
    <property type="entry name" value="HIBADH-like_NADP-bd"/>
</dbReference>
<evidence type="ECO:0000259" key="5">
    <source>
        <dbReference type="Pfam" id="PF14833"/>
    </source>
</evidence>
<sequence>MQEDSRSPAAAVHHGQPPPRHAALVVVLSDAGGVDELFFGVEGIAKGLRAGSIVLIRSTLLLSQLEKLEQKFTDEKDVFLLDGYIFSGLSDELKQQIIIVASGRQDVSERARKFFHSLYNTVYFAEGEFCTSSKLRVVNDLLEGIHFVASIEAMYLGVRAGIHPSIIYDIISNAAGSSRIFVELVPKLLSGDPLLIDFLNSARKNALGGGWKEAELVDGKGGGARGAHRHVLEVTERPVELHGQQWLPTDLNRGNRGEREERRLLRPPDQLRAKGHDAVDRPPPDQLLDLLQDGFERQPRDDAGDGPHHEADDPVHQGSYALIGFSDDGSYALIGFSDDGSYALNDSARVDFCCVLGFICGSGMEMQVDDPNFLSNILGEVEAGAGLEDMDIGLTQDTQPHDELQVSRSTKPGAAKRKKNFHWQEDEIICSGWLNGEDKWKSKMIELVEVEKEKQASKKKQKSSRPRDEGATYDDGTHNDATHNDALIEAEAEQTLPKKRSDGIKKVKANMKRGGGEACMEALDKMMAKREVLEKAKEARFMASLEVEKAALELEKKRVASEEKKAEAKLLKEEKDIMLADMSSLTPTQRAWVEKKQKMIMEKMEEN</sequence>
<dbReference type="Proteomes" id="UP000604825">
    <property type="component" value="Unassembled WGS sequence"/>
</dbReference>
<dbReference type="Gene3D" id="3.40.50.720">
    <property type="entry name" value="NAD(P)-binding Rossmann-like Domain"/>
    <property type="match status" value="1"/>
</dbReference>
<feature type="region of interest" description="Disordered" evidence="2">
    <location>
        <begin position="451"/>
        <end position="481"/>
    </location>
</feature>
<feature type="region of interest" description="Disordered" evidence="2">
    <location>
        <begin position="397"/>
        <end position="419"/>
    </location>
</feature>
<accession>A0A811RC12</accession>
<dbReference type="GO" id="GO:0051287">
    <property type="term" value="F:NAD binding"/>
    <property type="evidence" value="ECO:0007669"/>
    <property type="project" value="InterPro"/>
</dbReference>
<dbReference type="SUPFAM" id="SSF48179">
    <property type="entry name" value="6-phosphogluconate dehydrogenase C-terminal domain-like"/>
    <property type="match status" value="1"/>
</dbReference>
<dbReference type="PANTHER" id="PTHR43060:SF17">
    <property type="entry name" value="L-THREONATE DEHYDROGENASE"/>
    <property type="match status" value="1"/>
</dbReference>
<protein>
    <submittedName>
        <fullName evidence="6">Uncharacterized protein</fullName>
    </submittedName>
</protein>
<feature type="domain" description="No apical meristem-associated C-terminal" evidence="4">
    <location>
        <begin position="434"/>
        <end position="600"/>
    </location>
</feature>
<evidence type="ECO:0000259" key="4">
    <source>
        <dbReference type="Pfam" id="PF14303"/>
    </source>
</evidence>
<feature type="coiled-coil region" evidence="1">
    <location>
        <begin position="542"/>
        <end position="574"/>
    </location>
</feature>
<feature type="domain" description="3-hydroxyisobutyrate dehydrogenase-like NAD-binding" evidence="5">
    <location>
        <begin position="135"/>
        <end position="188"/>
    </location>
</feature>
<dbReference type="OrthoDB" id="564183at2759"/>
<dbReference type="InterPro" id="IPR006115">
    <property type="entry name" value="6PGDH_NADP-bd"/>
</dbReference>
<evidence type="ECO:0000256" key="2">
    <source>
        <dbReference type="SAM" id="MobiDB-lite"/>
    </source>
</evidence>
<evidence type="ECO:0000313" key="6">
    <source>
        <dbReference type="EMBL" id="CAD6267552.1"/>
    </source>
</evidence>
<feature type="region of interest" description="Disordered" evidence="2">
    <location>
        <begin position="296"/>
        <end position="315"/>
    </location>
</feature>
<gene>
    <name evidence="6" type="ORF">NCGR_LOCUS50857</name>
</gene>
<proteinExistence type="predicted"/>
<organism evidence="6 7">
    <name type="scientific">Miscanthus lutarioriparius</name>
    <dbReference type="NCBI Taxonomy" id="422564"/>
    <lineage>
        <taxon>Eukaryota</taxon>
        <taxon>Viridiplantae</taxon>
        <taxon>Streptophyta</taxon>
        <taxon>Embryophyta</taxon>
        <taxon>Tracheophyta</taxon>
        <taxon>Spermatophyta</taxon>
        <taxon>Magnoliopsida</taxon>
        <taxon>Liliopsida</taxon>
        <taxon>Poales</taxon>
        <taxon>Poaceae</taxon>
        <taxon>PACMAD clade</taxon>
        <taxon>Panicoideae</taxon>
        <taxon>Andropogonodae</taxon>
        <taxon>Andropogoneae</taxon>
        <taxon>Saccharinae</taxon>
        <taxon>Miscanthus</taxon>
    </lineage>
</organism>
<reference evidence="6" key="1">
    <citation type="submission" date="2020-10" db="EMBL/GenBank/DDBJ databases">
        <authorList>
            <person name="Han B."/>
            <person name="Lu T."/>
            <person name="Zhao Q."/>
            <person name="Huang X."/>
            <person name="Zhao Y."/>
        </authorList>
    </citation>
    <scope>NUCLEOTIDE SEQUENCE</scope>
</reference>